<dbReference type="Proteomes" id="UP000664357">
    <property type="component" value="Unassembled WGS sequence"/>
</dbReference>
<dbReference type="CDD" id="cd00383">
    <property type="entry name" value="trans_reg_C"/>
    <property type="match status" value="1"/>
</dbReference>
<dbReference type="EMBL" id="JAFREL020000001">
    <property type="protein sequence ID" value="MEO1769922.1"/>
    <property type="molecule type" value="Genomic_DNA"/>
</dbReference>
<dbReference type="InterPro" id="IPR016032">
    <property type="entry name" value="Sig_transdc_resp-reg_C-effctor"/>
</dbReference>
<keyword evidence="2 4" id="KW-0238">DNA-binding</keyword>
<feature type="domain" description="OmpR/PhoB-type" evidence="5">
    <location>
        <begin position="119"/>
        <end position="224"/>
    </location>
</feature>
<dbReference type="InterPro" id="IPR001867">
    <property type="entry name" value="OmpR/PhoB-type_DNA-bd"/>
</dbReference>
<gene>
    <name evidence="6" type="ORF">JZO67_001873</name>
</gene>
<evidence type="ECO:0000256" key="4">
    <source>
        <dbReference type="PROSITE-ProRule" id="PRU01091"/>
    </source>
</evidence>
<sequence>MSSVLILTKNILVEQKLQTRLQRLNCEVFSSPKTLSLLIERPNEIMLASYFDCIIVSETVTNEELQWIMPSLRKSPKIILRKVDQYFDSEAEGSIEGINGVITDAMNLEELRESLYKWEESVSSEGSVYSFDPRNKIAQREVRLLSSLQLTKMEARVLSKLYQTRGEIISREELCEYIWGDGASSSHLSQISWLMKRIRTAFEKDGAKGATIETHWGKGYSLSNEVYECYAEKMKMPVTF</sequence>
<dbReference type="InterPro" id="IPR036388">
    <property type="entry name" value="WH-like_DNA-bd_sf"/>
</dbReference>
<name>A0ABV0EMR9_9ENTE</name>
<proteinExistence type="predicted"/>
<organism evidence="6 7">
    <name type="scientific">Candidatus Enterococcus ferrettii</name>
    <dbReference type="NCBI Taxonomy" id="2815324"/>
    <lineage>
        <taxon>Bacteria</taxon>
        <taxon>Bacillati</taxon>
        <taxon>Bacillota</taxon>
        <taxon>Bacilli</taxon>
        <taxon>Lactobacillales</taxon>
        <taxon>Enterococcaceae</taxon>
        <taxon>Enterococcus</taxon>
    </lineage>
</organism>
<reference evidence="6 7" key="1">
    <citation type="submission" date="2024-02" db="EMBL/GenBank/DDBJ databases">
        <title>The Genome Sequence of Enterococcus sp. DIV0159.</title>
        <authorList>
            <person name="Earl A."/>
            <person name="Manson A."/>
            <person name="Gilmore M."/>
            <person name="Sanders J."/>
            <person name="Shea T."/>
            <person name="Howe W."/>
            <person name="Livny J."/>
            <person name="Cuomo C."/>
            <person name="Neafsey D."/>
            <person name="Birren B."/>
        </authorList>
    </citation>
    <scope>NUCLEOTIDE SEQUENCE [LARGE SCALE GENOMIC DNA]</scope>
    <source>
        <strain evidence="6 7">665A</strain>
    </source>
</reference>
<evidence type="ECO:0000313" key="7">
    <source>
        <dbReference type="Proteomes" id="UP000664357"/>
    </source>
</evidence>
<protein>
    <recommendedName>
        <fullName evidence="5">OmpR/PhoB-type domain-containing protein</fullName>
    </recommendedName>
</protein>
<keyword evidence="1" id="KW-0805">Transcription regulation</keyword>
<keyword evidence="3" id="KW-0804">Transcription</keyword>
<dbReference type="RefSeq" id="WP_207702023.1">
    <property type="nucleotide sequence ID" value="NZ_JAFREL020000001.1"/>
</dbReference>
<evidence type="ECO:0000256" key="3">
    <source>
        <dbReference type="ARBA" id="ARBA00023163"/>
    </source>
</evidence>
<evidence type="ECO:0000313" key="6">
    <source>
        <dbReference type="EMBL" id="MEO1769922.1"/>
    </source>
</evidence>
<dbReference type="Gene3D" id="1.10.10.10">
    <property type="entry name" value="Winged helix-like DNA-binding domain superfamily/Winged helix DNA-binding domain"/>
    <property type="match status" value="1"/>
</dbReference>
<accession>A0ABV0EMR9</accession>
<dbReference type="Pfam" id="PF00486">
    <property type="entry name" value="Trans_reg_C"/>
    <property type="match status" value="1"/>
</dbReference>
<comment type="caution">
    <text evidence="6">The sequence shown here is derived from an EMBL/GenBank/DDBJ whole genome shotgun (WGS) entry which is preliminary data.</text>
</comment>
<evidence type="ECO:0000256" key="1">
    <source>
        <dbReference type="ARBA" id="ARBA00023015"/>
    </source>
</evidence>
<evidence type="ECO:0000259" key="5">
    <source>
        <dbReference type="PROSITE" id="PS51755"/>
    </source>
</evidence>
<dbReference type="SUPFAM" id="SSF46894">
    <property type="entry name" value="C-terminal effector domain of the bipartite response regulators"/>
    <property type="match status" value="1"/>
</dbReference>
<feature type="DNA-binding region" description="OmpR/PhoB-type" evidence="4">
    <location>
        <begin position="119"/>
        <end position="224"/>
    </location>
</feature>
<dbReference type="SMART" id="SM00862">
    <property type="entry name" value="Trans_reg_C"/>
    <property type="match status" value="1"/>
</dbReference>
<keyword evidence="7" id="KW-1185">Reference proteome</keyword>
<evidence type="ECO:0000256" key="2">
    <source>
        <dbReference type="ARBA" id="ARBA00023125"/>
    </source>
</evidence>
<dbReference type="PROSITE" id="PS51755">
    <property type="entry name" value="OMPR_PHOB"/>
    <property type="match status" value="1"/>
</dbReference>